<comment type="subcellular location">
    <subcellularLocation>
        <location evidence="9">Cytoplasm</location>
    </subcellularLocation>
</comment>
<feature type="binding site" evidence="9">
    <location>
        <begin position="206"/>
        <end position="210"/>
    </location>
    <ligand>
        <name>ATP</name>
        <dbReference type="ChEBI" id="CHEBI:30616"/>
    </ligand>
</feature>
<feature type="binding site" evidence="9">
    <location>
        <begin position="326"/>
        <end position="330"/>
    </location>
    <ligand>
        <name>ATP</name>
        <dbReference type="ChEBI" id="CHEBI:30616"/>
    </ligand>
</feature>
<dbReference type="GO" id="GO:0008776">
    <property type="term" value="F:acetate kinase activity"/>
    <property type="evidence" value="ECO:0007669"/>
    <property type="project" value="UniProtKB-UniRule"/>
</dbReference>
<dbReference type="PIRSF" id="PIRSF000722">
    <property type="entry name" value="Acetate_prop_kin"/>
    <property type="match status" value="1"/>
</dbReference>
<organism evidence="11 12">
    <name type="scientific">Ruegeria meonggei</name>
    <dbReference type="NCBI Taxonomy" id="1446476"/>
    <lineage>
        <taxon>Bacteria</taxon>
        <taxon>Pseudomonadati</taxon>
        <taxon>Pseudomonadota</taxon>
        <taxon>Alphaproteobacteria</taxon>
        <taxon>Rhodobacterales</taxon>
        <taxon>Roseobacteraceae</taxon>
        <taxon>Ruegeria</taxon>
    </lineage>
</organism>
<feature type="binding site" evidence="9">
    <location>
        <begin position="281"/>
        <end position="283"/>
    </location>
    <ligand>
        <name>ATP</name>
        <dbReference type="ChEBI" id="CHEBI:30616"/>
    </ligand>
</feature>
<name>A0A1X6Z009_9RHOB</name>
<feature type="binding site" evidence="9">
    <location>
        <position position="377"/>
    </location>
    <ligand>
        <name>Mg(2+)</name>
        <dbReference type="ChEBI" id="CHEBI:18420"/>
    </ligand>
</feature>
<reference evidence="12" key="1">
    <citation type="submission" date="2017-03" db="EMBL/GenBank/DDBJ databases">
        <authorList>
            <person name="Rodrigo-Torres L."/>
            <person name="Arahal R.D."/>
            <person name="Lucena T."/>
        </authorList>
    </citation>
    <scope>NUCLEOTIDE SEQUENCE [LARGE SCALE GENOMIC DNA]</scope>
    <source>
        <strain evidence="12">CECT 8411</strain>
    </source>
</reference>
<dbReference type="GO" id="GO:0000287">
    <property type="term" value="F:magnesium ion binding"/>
    <property type="evidence" value="ECO:0007669"/>
    <property type="project" value="UniProtKB-UniRule"/>
</dbReference>
<dbReference type="PRINTS" id="PR00471">
    <property type="entry name" value="ACETATEKNASE"/>
</dbReference>
<keyword evidence="5 9" id="KW-0547">Nucleotide-binding</keyword>
<evidence type="ECO:0000256" key="6">
    <source>
        <dbReference type="ARBA" id="ARBA00022777"/>
    </source>
</evidence>
<keyword evidence="3 9" id="KW-0808">Transferase</keyword>
<dbReference type="Proteomes" id="UP000193778">
    <property type="component" value="Unassembled WGS sequence"/>
</dbReference>
<dbReference type="EC" id="2.7.2.1" evidence="9"/>
<dbReference type="GO" id="GO:0005829">
    <property type="term" value="C:cytosol"/>
    <property type="evidence" value="ECO:0007669"/>
    <property type="project" value="TreeGrafter"/>
</dbReference>
<dbReference type="SUPFAM" id="SSF53067">
    <property type="entry name" value="Actin-like ATPase domain"/>
    <property type="match status" value="2"/>
</dbReference>
<evidence type="ECO:0000256" key="2">
    <source>
        <dbReference type="ARBA" id="ARBA00022490"/>
    </source>
</evidence>
<evidence type="ECO:0000256" key="1">
    <source>
        <dbReference type="ARBA" id="ARBA00008748"/>
    </source>
</evidence>
<dbReference type="InterPro" id="IPR004372">
    <property type="entry name" value="Ac/propionate_kinase"/>
</dbReference>
<evidence type="ECO:0000256" key="10">
    <source>
        <dbReference type="RuleBase" id="RU003835"/>
    </source>
</evidence>
<dbReference type="EMBL" id="FWFP01000004">
    <property type="protein sequence ID" value="SLN36826.1"/>
    <property type="molecule type" value="Genomic_DNA"/>
</dbReference>
<evidence type="ECO:0000256" key="7">
    <source>
        <dbReference type="ARBA" id="ARBA00022840"/>
    </source>
</evidence>
<protein>
    <recommendedName>
        <fullName evidence="9">Acetate kinase</fullName>
        <ecNumber evidence="9">2.7.2.1</ecNumber>
    </recommendedName>
    <alternativeName>
        <fullName evidence="9">Acetokinase</fullName>
    </alternativeName>
</protein>
<keyword evidence="2 9" id="KW-0963">Cytoplasm</keyword>
<feature type="binding site" evidence="9">
    <location>
        <position position="91"/>
    </location>
    <ligand>
        <name>substrate</name>
    </ligand>
</feature>
<dbReference type="Pfam" id="PF00871">
    <property type="entry name" value="Acetate_kinase"/>
    <property type="match status" value="1"/>
</dbReference>
<dbReference type="GO" id="GO:0005524">
    <property type="term" value="F:ATP binding"/>
    <property type="evidence" value="ECO:0007669"/>
    <property type="project" value="UniProtKB-KW"/>
</dbReference>
<evidence type="ECO:0000256" key="9">
    <source>
        <dbReference type="HAMAP-Rule" id="MF_00020"/>
    </source>
</evidence>
<comment type="function">
    <text evidence="9">Catalyzes the formation of acetyl phosphate from acetate and ATP. Can also catalyze the reverse reaction.</text>
</comment>
<keyword evidence="7 9" id="KW-0067">ATP-binding</keyword>
<dbReference type="HAMAP" id="MF_00020">
    <property type="entry name" value="Acetate_kinase"/>
    <property type="match status" value="1"/>
</dbReference>
<sequence length="389" mass="42199">MTDHVLALNAGSSSLKFALYELVEDNRPSMRWRGQIERLGDAPRLLAQSAGGRSINEPLTDTKTHDEAIRAFLKMARENLPDIHVRAIGHRVVHGGAVFSEPVRIDDSVLDTLNGFIPFAPLHQPYSLAGIRAASAAFPGTTQVACFDTAFHRTHPWVNDTFALPQRFYEKGVRRYGFHGLSYDYISQKLQDIAPGLYEGRVVIAHLGNGASMCAVSGGRAVASTMGFSALDGLPMGTRSGQLDPGVVLYMMQQDGMTAEEIADTLYRKSGLLGLSGISSDMRTLLAADTPDARKAIEYYVFRIRRELGALSAALEGIDALVFTGGIGENSAAIRQMVCDGMRWIGIEMDKSRNADGGTVLSTDLSRVRILAIPTNEEMIIARAAARLA</sequence>
<dbReference type="Gene3D" id="3.30.420.40">
    <property type="match status" value="2"/>
</dbReference>
<dbReference type="PROSITE" id="PS01075">
    <property type="entry name" value="ACETATE_KINASE_1"/>
    <property type="match status" value="1"/>
</dbReference>
<dbReference type="RefSeq" id="WP_085822138.1">
    <property type="nucleotide sequence ID" value="NZ_FWFP01000004.1"/>
</dbReference>
<feature type="binding site" evidence="9">
    <location>
        <position position="9"/>
    </location>
    <ligand>
        <name>Mg(2+)</name>
        <dbReference type="ChEBI" id="CHEBI:18420"/>
    </ligand>
</feature>
<dbReference type="PROSITE" id="PS01076">
    <property type="entry name" value="ACETATE_KINASE_2"/>
    <property type="match status" value="1"/>
</dbReference>
<feature type="site" description="Transition state stabilizer" evidence="9">
    <location>
        <position position="179"/>
    </location>
</feature>
<dbReference type="InterPro" id="IPR043129">
    <property type="entry name" value="ATPase_NBD"/>
</dbReference>
<dbReference type="PANTHER" id="PTHR21060">
    <property type="entry name" value="ACETATE KINASE"/>
    <property type="match status" value="1"/>
</dbReference>
<keyword evidence="12" id="KW-1185">Reference proteome</keyword>
<feature type="site" description="Transition state stabilizer" evidence="9">
    <location>
        <position position="239"/>
    </location>
</feature>
<dbReference type="InterPro" id="IPR000890">
    <property type="entry name" value="Aliphatic_acid_kin_short-chain"/>
</dbReference>
<evidence type="ECO:0000256" key="8">
    <source>
        <dbReference type="ARBA" id="ARBA00022842"/>
    </source>
</evidence>
<gene>
    <name evidence="9 11" type="primary">ackA</name>
    <name evidence="11" type="ORF">RUM8411_01588</name>
</gene>
<comment type="pathway">
    <text evidence="9">Metabolic intermediate biosynthesis; acetyl-CoA biosynthesis; acetyl-CoA from acetate: step 1/2.</text>
</comment>
<dbReference type="PANTHER" id="PTHR21060:SF21">
    <property type="entry name" value="ACETATE KINASE"/>
    <property type="match status" value="1"/>
</dbReference>
<evidence type="ECO:0000256" key="3">
    <source>
        <dbReference type="ARBA" id="ARBA00022679"/>
    </source>
</evidence>
<feature type="binding site" evidence="9">
    <location>
        <position position="16"/>
    </location>
    <ligand>
        <name>ATP</name>
        <dbReference type="ChEBI" id="CHEBI:30616"/>
    </ligand>
</feature>
<evidence type="ECO:0000313" key="12">
    <source>
        <dbReference type="Proteomes" id="UP000193778"/>
    </source>
</evidence>
<dbReference type="UniPathway" id="UPA00340">
    <property type="reaction ID" value="UER00458"/>
</dbReference>
<keyword evidence="8 9" id="KW-0460">Magnesium</keyword>
<evidence type="ECO:0000256" key="4">
    <source>
        <dbReference type="ARBA" id="ARBA00022723"/>
    </source>
</evidence>
<comment type="similarity">
    <text evidence="1 9 10">Belongs to the acetokinase family.</text>
</comment>
<evidence type="ECO:0000313" key="11">
    <source>
        <dbReference type="EMBL" id="SLN36826.1"/>
    </source>
</evidence>
<keyword evidence="6 9" id="KW-0418">Kinase</keyword>
<dbReference type="InterPro" id="IPR023865">
    <property type="entry name" value="Aliphatic_acid_kinase_CS"/>
</dbReference>
<keyword evidence="4 9" id="KW-0479">Metal-binding</keyword>
<feature type="active site" description="Proton donor/acceptor" evidence="9">
    <location>
        <position position="148"/>
    </location>
</feature>
<dbReference type="GO" id="GO:0006085">
    <property type="term" value="P:acetyl-CoA biosynthetic process"/>
    <property type="evidence" value="ECO:0007669"/>
    <property type="project" value="UniProtKB-UniRule"/>
</dbReference>
<accession>A0A1X6Z009</accession>
<comment type="subunit">
    <text evidence="9">Homodimer.</text>
</comment>
<proteinExistence type="inferred from homology"/>
<comment type="cofactor">
    <cofactor evidence="9">
        <name>Mg(2+)</name>
        <dbReference type="ChEBI" id="CHEBI:18420"/>
    </cofactor>
    <cofactor evidence="9">
        <name>Mn(2+)</name>
        <dbReference type="ChEBI" id="CHEBI:29035"/>
    </cofactor>
    <text evidence="9">Mg(2+). Can also accept Mn(2+).</text>
</comment>
<dbReference type="AlphaFoldDB" id="A0A1X6Z009"/>
<dbReference type="OrthoDB" id="9802453at2"/>
<dbReference type="NCBIfam" id="TIGR00016">
    <property type="entry name" value="ackA"/>
    <property type="match status" value="1"/>
</dbReference>
<comment type="catalytic activity">
    <reaction evidence="9">
        <text>acetate + ATP = acetyl phosphate + ADP</text>
        <dbReference type="Rhea" id="RHEA:11352"/>
        <dbReference type="ChEBI" id="CHEBI:22191"/>
        <dbReference type="ChEBI" id="CHEBI:30089"/>
        <dbReference type="ChEBI" id="CHEBI:30616"/>
        <dbReference type="ChEBI" id="CHEBI:456216"/>
        <dbReference type="EC" id="2.7.2.1"/>
    </reaction>
</comment>
<dbReference type="GO" id="GO:0006083">
    <property type="term" value="P:acetate metabolic process"/>
    <property type="evidence" value="ECO:0007669"/>
    <property type="project" value="TreeGrafter"/>
</dbReference>
<evidence type="ECO:0000256" key="5">
    <source>
        <dbReference type="ARBA" id="ARBA00022741"/>
    </source>
</evidence>